<organism evidence="2">
    <name type="scientific">Tanacetum cinerariifolium</name>
    <name type="common">Dalmatian daisy</name>
    <name type="synonym">Chrysanthemum cinerariifolium</name>
    <dbReference type="NCBI Taxonomy" id="118510"/>
    <lineage>
        <taxon>Eukaryota</taxon>
        <taxon>Viridiplantae</taxon>
        <taxon>Streptophyta</taxon>
        <taxon>Embryophyta</taxon>
        <taxon>Tracheophyta</taxon>
        <taxon>Spermatophyta</taxon>
        <taxon>Magnoliopsida</taxon>
        <taxon>eudicotyledons</taxon>
        <taxon>Gunneridae</taxon>
        <taxon>Pentapetalae</taxon>
        <taxon>asterids</taxon>
        <taxon>campanulids</taxon>
        <taxon>Asterales</taxon>
        <taxon>Asteraceae</taxon>
        <taxon>Asteroideae</taxon>
        <taxon>Anthemideae</taxon>
        <taxon>Anthemidinae</taxon>
        <taxon>Tanacetum</taxon>
    </lineage>
</organism>
<name>A0A6L2MTB7_TANCI</name>
<dbReference type="EMBL" id="BKCJ010007417">
    <property type="protein sequence ID" value="GEU77163.1"/>
    <property type="molecule type" value="Genomic_DNA"/>
</dbReference>
<proteinExistence type="predicted"/>
<feature type="compositionally biased region" description="Polar residues" evidence="1">
    <location>
        <begin position="1"/>
        <end position="13"/>
    </location>
</feature>
<evidence type="ECO:0000313" key="2">
    <source>
        <dbReference type="EMBL" id="GEU77163.1"/>
    </source>
</evidence>
<gene>
    <name evidence="2" type="ORF">Tci_049141</name>
</gene>
<feature type="region of interest" description="Disordered" evidence="1">
    <location>
        <begin position="1"/>
        <end position="24"/>
    </location>
</feature>
<reference evidence="2" key="1">
    <citation type="journal article" date="2019" name="Sci. Rep.">
        <title>Draft genome of Tanacetum cinerariifolium, the natural source of mosquito coil.</title>
        <authorList>
            <person name="Yamashiro T."/>
            <person name="Shiraishi A."/>
            <person name="Satake H."/>
            <person name="Nakayama K."/>
        </authorList>
    </citation>
    <scope>NUCLEOTIDE SEQUENCE</scope>
</reference>
<evidence type="ECO:0000256" key="1">
    <source>
        <dbReference type="SAM" id="MobiDB-lite"/>
    </source>
</evidence>
<dbReference type="AlphaFoldDB" id="A0A6L2MTB7"/>
<comment type="caution">
    <text evidence="2">The sequence shown here is derived from an EMBL/GenBank/DDBJ whole genome shotgun (WGS) entry which is preliminary data.</text>
</comment>
<accession>A0A6L2MTB7</accession>
<sequence length="204" mass="22926">MQPEKVNSNSKSYTPFVPEDSKTSIAEDKQLYGTDFDDFGEDLFEVPKVALLTSGNPANPLSKTQALANTVALDQLLVEALDRYEWLKPPKGYVCHRCKIPGRAAFEMEMEVIVSTCDVSDLPELNCLLCKQVMKDAALTSKCCFCSFCDKLIMEYLVKISKKARILELKQINMKITVLTSYTPYPSRKIRRICACTSQKTTKG</sequence>
<protein>
    <submittedName>
        <fullName evidence="2">Uncharacterized protein</fullName>
    </submittedName>
</protein>